<dbReference type="PRINTS" id="PR00039">
    <property type="entry name" value="HTHLYSR"/>
</dbReference>
<dbReference type="SUPFAM" id="SSF46785">
    <property type="entry name" value="Winged helix' DNA-binding domain"/>
    <property type="match status" value="1"/>
</dbReference>
<evidence type="ECO:0000256" key="2">
    <source>
        <dbReference type="ARBA" id="ARBA00023015"/>
    </source>
</evidence>
<evidence type="ECO:0000259" key="5">
    <source>
        <dbReference type="PROSITE" id="PS50931"/>
    </source>
</evidence>
<dbReference type="InterPro" id="IPR036388">
    <property type="entry name" value="WH-like_DNA-bd_sf"/>
</dbReference>
<dbReference type="GO" id="GO:0003700">
    <property type="term" value="F:DNA-binding transcription factor activity"/>
    <property type="evidence" value="ECO:0007669"/>
    <property type="project" value="InterPro"/>
</dbReference>
<dbReference type="InterPro" id="IPR037402">
    <property type="entry name" value="YidZ_PBP2"/>
</dbReference>
<protein>
    <submittedName>
        <fullName evidence="6">LysR family transcriptional regulator</fullName>
    </submittedName>
</protein>
<evidence type="ECO:0000313" key="7">
    <source>
        <dbReference type="Proteomes" id="UP000807785"/>
    </source>
</evidence>
<feature type="domain" description="HTH lysR-type" evidence="5">
    <location>
        <begin position="6"/>
        <end position="63"/>
    </location>
</feature>
<keyword evidence="4" id="KW-0804">Transcription</keyword>
<dbReference type="SUPFAM" id="SSF53850">
    <property type="entry name" value="Periplasmic binding protein-like II"/>
    <property type="match status" value="1"/>
</dbReference>
<organism evidence="6 7">
    <name type="scientific">Candidatus Methylophosphatis roskildensis</name>
    <dbReference type="NCBI Taxonomy" id="2899263"/>
    <lineage>
        <taxon>Bacteria</taxon>
        <taxon>Pseudomonadati</taxon>
        <taxon>Pseudomonadota</taxon>
        <taxon>Betaproteobacteria</taxon>
        <taxon>Nitrosomonadales</taxon>
        <taxon>Sterolibacteriaceae</taxon>
        <taxon>Candidatus Methylophosphatis</taxon>
    </lineage>
</organism>
<dbReference type="CDD" id="cd08417">
    <property type="entry name" value="PBP2_Nitroaromatics_like"/>
    <property type="match status" value="1"/>
</dbReference>
<dbReference type="GO" id="GO:0003677">
    <property type="term" value="F:DNA binding"/>
    <property type="evidence" value="ECO:0007669"/>
    <property type="project" value="UniProtKB-KW"/>
</dbReference>
<dbReference type="PROSITE" id="PS50931">
    <property type="entry name" value="HTH_LYSR"/>
    <property type="match status" value="1"/>
</dbReference>
<dbReference type="Pfam" id="PF00126">
    <property type="entry name" value="HTH_1"/>
    <property type="match status" value="1"/>
</dbReference>
<dbReference type="Proteomes" id="UP000807785">
    <property type="component" value="Unassembled WGS sequence"/>
</dbReference>
<keyword evidence="3" id="KW-0238">DNA-binding</keyword>
<comment type="similarity">
    <text evidence="1">Belongs to the LysR transcriptional regulatory family.</text>
</comment>
<reference evidence="6" key="1">
    <citation type="submission" date="2020-10" db="EMBL/GenBank/DDBJ databases">
        <title>Connecting structure to function with the recovery of over 1000 high-quality activated sludge metagenome-assembled genomes encoding full-length rRNA genes using long-read sequencing.</title>
        <authorList>
            <person name="Singleton C.M."/>
            <person name="Petriglieri F."/>
            <person name="Kristensen J.M."/>
            <person name="Kirkegaard R.H."/>
            <person name="Michaelsen T.Y."/>
            <person name="Andersen M.H."/>
            <person name="Karst S.M."/>
            <person name="Dueholm M.S."/>
            <person name="Nielsen P.H."/>
            <person name="Albertsen M."/>
        </authorList>
    </citation>
    <scope>NUCLEOTIDE SEQUENCE</scope>
    <source>
        <strain evidence="6">Bjer_18-Q3-R1-45_BAT3C.347</strain>
    </source>
</reference>
<dbReference type="EMBL" id="JADJEV010000003">
    <property type="protein sequence ID" value="MBK6972549.1"/>
    <property type="molecule type" value="Genomic_DNA"/>
</dbReference>
<proteinExistence type="inferred from homology"/>
<dbReference type="Gene3D" id="1.10.10.10">
    <property type="entry name" value="Winged helix-like DNA-binding domain superfamily/Winged helix DNA-binding domain"/>
    <property type="match status" value="1"/>
</dbReference>
<dbReference type="Gene3D" id="3.40.190.10">
    <property type="entry name" value="Periplasmic binding protein-like II"/>
    <property type="match status" value="2"/>
</dbReference>
<evidence type="ECO:0000256" key="3">
    <source>
        <dbReference type="ARBA" id="ARBA00023125"/>
    </source>
</evidence>
<comment type="caution">
    <text evidence="6">The sequence shown here is derived from an EMBL/GenBank/DDBJ whole genome shotgun (WGS) entry which is preliminary data.</text>
</comment>
<dbReference type="Pfam" id="PF03466">
    <property type="entry name" value="LysR_substrate"/>
    <property type="match status" value="1"/>
</dbReference>
<name>A0A9D7HL16_9PROT</name>
<evidence type="ECO:0000313" key="6">
    <source>
        <dbReference type="EMBL" id="MBK6972549.1"/>
    </source>
</evidence>
<evidence type="ECO:0000256" key="4">
    <source>
        <dbReference type="ARBA" id="ARBA00023163"/>
    </source>
</evidence>
<keyword evidence="2" id="KW-0805">Transcription regulation</keyword>
<dbReference type="AlphaFoldDB" id="A0A9D7HL16"/>
<accession>A0A9D7HL16</accession>
<dbReference type="InterPro" id="IPR005119">
    <property type="entry name" value="LysR_subst-bd"/>
</dbReference>
<dbReference type="PANTHER" id="PTHR30118:SF15">
    <property type="entry name" value="TRANSCRIPTIONAL REGULATORY PROTEIN"/>
    <property type="match status" value="1"/>
</dbReference>
<evidence type="ECO:0000256" key="1">
    <source>
        <dbReference type="ARBA" id="ARBA00009437"/>
    </source>
</evidence>
<gene>
    <name evidence="6" type="ORF">IPH26_06230</name>
</gene>
<dbReference type="InterPro" id="IPR036390">
    <property type="entry name" value="WH_DNA-bd_sf"/>
</dbReference>
<dbReference type="InterPro" id="IPR050389">
    <property type="entry name" value="LysR-type_TF"/>
</dbReference>
<sequence>MDLRSLDLNLLAVFDALMIERHVSRAADRVALSQPAMSNALSRLRAALGDPILVRTSRGMEPTARALELHGPINAALAQIQHTLSTPTRFEPRRAVHHFVIGASDYMEFLVMPRLVSLLQEQAPGVDLTVRSLQLSQPEEALDRGEIDLAFGYFPNPAKRLHEAHLFTEHLACAVRNDHPTVKSRLTLSQYVKLPHLFVATRRRSGVVDDALARLGMTRRISVSIPHFLVAPFIIVASDVIMTVNSRIALTYARALPIRVLPPPLKLPDFPISMVWHPRSDKDDAHAWLRARLSEICRDLQVS</sequence>
<dbReference type="InterPro" id="IPR000847">
    <property type="entry name" value="LysR_HTH_N"/>
</dbReference>
<dbReference type="PANTHER" id="PTHR30118">
    <property type="entry name" value="HTH-TYPE TRANSCRIPTIONAL REGULATOR LEUO-RELATED"/>
    <property type="match status" value="1"/>
</dbReference>